<keyword evidence="3" id="KW-1185">Reference proteome</keyword>
<proteinExistence type="predicted"/>
<organism evidence="2 3">
    <name type="scientific">Alginatibacterium sediminis</name>
    <dbReference type="NCBI Taxonomy" id="2164068"/>
    <lineage>
        <taxon>Bacteria</taxon>
        <taxon>Pseudomonadati</taxon>
        <taxon>Pseudomonadota</taxon>
        <taxon>Gammaproteobacteria</taxon>
        <taxon>Alteromonadales</taxon>
        <taxon>Alteromonadaceae</taxon>
        <taxon>Alginatibacterium</taxon>
    </lineage>
</organism>
<dbReference type="CDD" id="cd04301">
    <property type="entry name" value="NAT_SF"/>
    <property type="match status" value="1"/>
</dbReference>
<evidence type="ECO:0000313" key="2">
    <source>
        <dbReference type="EMBL" id="RKF18043.1"/>
    </source>
</evidence>
<reference evidence="2 3" key="1">
    <citation type="submission" date="2018-09" db="EMBL/GenBank/DDBJ databases">
        <authorList>
            <person name="Wang Z."/>
        </authorList>
    </citation>
    <scope>NUCLEOTIDE SEQUENCE [LARGE SCALE GENOMIC DNA]</scope>
    <source>
        <strain evidence="2 3">ALS 81</strain>
    </source>
</reference>
<dbReference type="InterPro" id="IPR000182">
    <property type="entry name" value="GNAT_dom"/>
</dbReference>
<evidence type="ECO:0000259" key="1">
    <source>
        <dbReference type="PROSITE" id="PS51186"/>
    </source>
</evidence>
<dbReference type="InterPro" id="IPR016181">
    <property type="entry name" value="Acyl_CoA_acyltransferase"/>
</dbReference>
<dbReference type="Pfam" id="PF00583">
    <property type="entry name" value="Acetyltransf_1"/>
    <property type="match status" value="1"/>
</dbReference>
<dbReference type="Gene3D" id="3.40.630.30">
    <property type="match status" value="1"/>
</dbReference>
<name>A0A420EBL6_9ALTE</name>
<dbReference type="PROSITE" id="PS51186">
    <property type="entry name" value="GNAT"/>
    <property type="match status" value="1"/>
</dbReference>
<evidence type="ECO:0000313" key="3">
    <source>
        <dbReference type="Proteomes" id="UP000286482"/>
    </source>
</evidence>
<feature type="domain" description="N-acetyltransferase" evidence="1">
    <location>
        <begin position="8"/>
        <end position="162"/>
    </location>
</feature>
<dbReference type="GO" id="GO:0016747">
    <property type="term" value="F:acyltransferase activity, transferring groups other than amino-acyl groups"/>
    <property type="evidence" value="ECO:0007669"/>
    <property type="project" value="InterPro"/>
</dbReference>
<comment type="caution">
    <text evidence="2">The sequence shown here is derived from an EMBL/GenBank/DDBJ whole genome shotgun (WGS) entry which is preliminary data.</text>
</comment>
<keyword evidence="2" id="KW-0808">Transferase</keyword>
<dbReference type="AlphaFoldDB" id="A0A420EBL6"/>
<dbReference type="RefSeq" id="WP_120355269.1">
    <property type="nucleotide sequence ID" value="NZ_RAQO01000006.1"/>
</dbReference>
<dbReference type="OrthoDB" id="9799092at2"/>
<accession>A0A420EBL6</accession>
<dbReference type="Proteomes" id="UP000286482">
    <property type="component" value="Unassembled WGS sequence"/>
</dbReference>
<sequence>MAADATALDFRELLPFESANYRALRLKSLKEYPQCFGSNYVEQKKLEKLYFEEHIEQSSCNARMLGAFNDNQLLGICALTANDSSLLTITQMYVCRSVQGQGVAQGLLALAKQYLSLYFPRHKALCLDVYPHNQAALNTYLRAGFYQTSMDEAQIYMRWEKDHESI</sequence>
<protein>
    <submittedName>
        <fullName evidence="2">GNAT family N-acetyltransferase</fullName>
    </submittedName>
</protein>
<gene>
    <name evidence="2" type="ORF">DBZ36_12430</name>
</gene>
<dbReference type="SUPFAM" id="SSF55729">
    <property type="entry name" value="Acyl-CoA N-acyltransferases (Nat)"/>
    <property type="match status" value="1"/>
</dbReference>
<dbReference type="EMBL" id="RAQO01000006">
    <property type="protein sequence ID" value="RKF18043.1"/>
    <property type="molecule type" value="Genomic_DNA"/>
</dbReference>